<evidence type="ECO:0000256" key="3">
    <source>
        <dbReference type="ARBA" id="ARBA00023002"/>
    </source>
</evidence>
<evidence type="ECO:0000256" key="4">
    <source>
        <dbReference type="ARBA" id="ARBA00023004"/>
    </source>
</evidence>
<dbReference type="GO" id="GO:0008198">
    <property type="term" value="F:ferrous iron binding"/>
    <property type="evidence" value="ECO:0007669"/>
    <property type="project" value="TreeGrafter"/>
</dbReference>
<feature type="binding site" evidence="5">
    <location>
        <position position="115"/>
    </location>
    <ligand>
        <name>substrate</name>
    </ligand>
</feature>
<evidence type="ECO:0000313" key="9">
    <source>
        <dbReference type="EMBL" id="QDL91322.1"/>
    </source>
</evidence>
<feature type="binding site" evidence="5">
    <location>
        <position position="202"/>
    </location>
    <ligand>
        <name>substrate</name>
    </ligand>
</feature>
<dbReference type="EMBL" id="CP040818">
    <property type="protein sequence ID" value="QDL91322.1"/>
    <property type="molecule type" value="Genomic_DNA"/>
</dbReference>
<feature type="binding site" evidence="6">
    <location>
        <position position="174"/>
    </location>
    <ligand>
        <name>Fe cation</name>
        <dbReference type="ChEBI" id="CHEBI:24875"/>
        <note>catalytic</note>
    </ligand>
</feature>
<keyword evidence="3" id="KW-0560">Oxidoreductase</keyword>
<dbReference type="GO" id="GO:0005737">
    <property type="term" value="C:cytoplasm"/>
    <property type="evidence" value="ECO:0007669"/>
    <property type="project" value="TreeGrafter"/>
</dbReference>
<dbReference type="GO" id="GO:0035513">
    <property type="term" value="P:oxidative RNA demethylation"/>
    <property type="evidence" value="ECO:0007669"/>
    <property type="project" value="TreeGrafter"/>
</dbReference>
<dbReference type="GO" id="GO:0035516">
    <property type="term" value="F:broad specificity oxidative DNA demethylase activity"/>
    <property type="evidence" value="ECO:0007669"/>
    <property type="project" value="TreeGrafter"/>
</dbReference>
<dbReference type="InterPro" id="IPR005123">
    <property type="entry name" value="Oxoglu/Fe-dep_dioxygenase_dom"/>
</dbReference>
<dbReference type="InterPro" id="IPR004574">
    <property type="entry name" value="Alkb"/>
</dbReference>
<dbReference type="InterPro" id="IPR027450">
    <property type="entry name" value="AlkB-like"/>
</dbReference>
<keyword evidence="10" id="KW-1185">Reference proteome</keyword>
<evidence type="ECO:0000259" key="8">
    <source>
        <dbReference type="PROSITE" id="PS51471"/>
    </source>
</evidence>
<feature type="binding site" evidence="5">
    <location>
        <begin position="161"/>
        <end position="163"/>
    </location>
    <ligand>
        <name>2-oxoglutarate</name>
        <dbReference type="ChEBI" id="CHEBI:16810"/>
    </ligand>
</feature>
<feature type="binding site" evidence="5">
    <location>
        <begin position="122"/>
        <end position="124"/>
    </location>
    <ligand>
        <name>substrate</name>
    </ligand>
</feature>
<protein>
    <submittedName>
        <fullName evidence="9">Alpha-ketoglutarate-dependent dioxygenase AlkB</fullName>
    </submittedName>
</protein>
<reference evidence="9 10" key="1">
    <citation type="submission" date="2019-06" db="EMBL/GenBank/DDBJ databases">
        <title>Genome sequence of Rhodobacteraceae bacterium D4M1.</title>
        <authorList>
            <person name="Cao J."/>
        </authorList>
    </citation>
    <scope>NUCLEOTIDE SEQUENCE [LARGE SCALE GENOMIC DNA]</scope>
    <source>
        <strain evidence="9 10">D4M1</strain>
    </source>
</reference>
<comment type="cofactor">
    <cofactor evidence="6">
        <name>Fe(2+)</name>
        <dbReference type="ChEBI" id="CHEBI:29033"/>
    </cofactor>
    <text evidence="6">Binds 1 Fe(2+) ion per subunit.</text>
</comment>
<feature type="binding site" evidence="5">
    <location>
        <begin position="246"/>
        <end position="252"/>
    </location>
    <ligand>
        <name>2-oxoglutarate</name>
        <dbReference type="ChEBI" id="CHEBI:16810"/>
    </ligand>
</feature>
<dbReference type="AlphaFoldDB" id="A0A5B8FXQ8"/>
<feature type="domain" description="Fe2OG dioxygenase" evidence="8">
    <location>
        <begin position="154"/>
        <end position="255"/>
    </location>
</feature>
<organism evidence="9 10">
    <name type="scientific">Paroceanicella profunda</name>
    <dbReference type="NCBI Taxonomy" id="2579971"/>
    <lineage>
        <taxon>Bacteria</taxon>
        <taxon>Pseudomonadati</taxon>
        <taxon>Pseudomonadota</taxon>
        <taxon>Alphaproteobacteria</taxon>
        <taxon>Rhodobacterales</taxon>
        <taxon>Paracoccaceae</taxon>
        <taxon>Paroceanicella</taxon>
    </lineage>
</organism>
<dbReference type="Gene3D" id="2.60.120.590">
    <property type="entry name" value="Alpha-ketoglutarate-dependent dioxygenase AlkB-like"/>
    <property type="match status" value="1"/>
</dbReference>
<feature type="region of interest" description="Disordered" evidence="7">
    <location>
        <begin position="1"/>
        <end position="43"/>
    </location>
</feature>
<dbReference type="PROSITE" id="PS51471">
    <property type="entry name" value="FE2OG_OXY"/>
    <property type="match status" value="1"/>
</dbReference>
<name>A0A5B8FXQ8_9RHOB</name>
<keyword evidence="4 6" id="KW-0408">Iron</keyword>
<evidence type="ECO:0000256" key="1">
    <source>
        <dbReference type="ARBA" id="ARBA00022723"/>
    </source>
</evidence>
<evidence type="ECO:0000313" key="10">
    <source>
        <dbReference type="Proteomes" id="UP000305888"/>
    </source>
</evidence>
<feature type="compositionally biased region" description="Basic residues" evidence="7">
    <location>
        <begin position="28"/>
        <end position="38"/>
    </location>
</feature>
<feature type="binding site" evidence="6">
    <location>
        <position position="228"/>
    </location>
    <ligand>
        <name>Fe cation</name>
        <dbReference type="ChEBI" id="CHEBI:24875"/>
        <note>catalytic</note>
    </ligand>
</feature>
<evidence type="ECO:0000256" key="5">
    <source>
        <dbReference type="PIRSR" id="PIRSR604574-1"/>
    </source>
</evidence>
<evidence type="ECO:0000256" key="2">
    <source>
        <dbReference type="ARBA" id="ARBA00022964"/>
    </source>
</evidence>
<accession>A0A5B8FXQ8</accession>
<feature type="binding site" evidence="6">
    <location>
        <position position="172"/>
    </location>
    <ligand>
        <name>Fe cation</name>
        <dbReference type="ChEBI" id="CHEBI:24875"/>
        <note>catalytic</note>
    </ligand>
</feature>
<dbReference type="PANTHER" id="PTHR16557">
    <property type="entry name" value="ALKYLATED DNA REPAIR PROTEIN ALKB-RELATED"/>
    <property type="match status" value="1"/>
</dbReference>
<dbReference type="Proteomes" id="UP000305888">
    <property type="component" value="Chromosome"/>
</dbReference>
<feature type="binding site" evidence="5">
    <location>
        <position position="176"/>
    </location>
    <ligand>
        <name>substrate</name>
    </ligand>
</feature>
<dbReference type="InterPro" id="IPR037151">
    <property type="entry name" value="AlkB-like_sf"/>
</dbReference>
<dbReference type="PANTHER" id="PTHR16557:SF2">
    <property type="entry name" value="NUCLEIC ACID DIOXYGENASE ALKBH1"/>
    <property type="match status" value="1"/>
</dbReference>
<evidence type="ECO:0000256" key="6">
    <source>
        <dbReference type="PIRSR" id="PIRSR604574-2"/>
    </source>
</evidence>
<proteinExistence type="predicted"/>
<keyword evidence="1 6" id="KW-0479">Metal-binding</keyword>
<evidence type="ECO:0000256" key="7">
    <source>
        <dbReference type="SAM" id="MobiDB-lite"/>
    </source>
</evidence>
<dbReference type="OrthoDB" id="9796932at2"/>
<sequence>MGGGAEGGRGRRREADAAGPPLSPFHGRTARRRRHRPGRCPGALAVRAGRNGTGIVSAIAVRGALWFRGFLDRAAQERLVDEIRAVVAAAPLFAPVTRRGQPLSVRMTSAGRCGWVSDRKGYRYEPRHPDGMPWPPLPPTVAAAWEALSGWPAPPDCCLVNWYDPGARMGLHQDRDEADFSAPVLSLSLGDTGVFRIGAEARGGRTDRIDLASGDALLLTGPSRLAHHGIARILPGTSTLLPAPGRINLTCRVVG</sequence>
<dbReference type="KEGG" id="ppru:FDP22_05695"/>
<gene>
    <name evidence="9" type="ORF">FDP22_05695</name>
</gene>
<dbReference type="Pfam" id="PF13532">
    <property type="entry name" value="2OG-FeII_Oxy_2"/>
    <property type="match status" value="1"/>
</dbReference>
<dbReference type="GO" id="GO:0035515">
    <property type="term" value="F:oxidative RNA demethylase activity"/>
    <property type="evidence" value="ECO:0007669"/>
    <property type="project" value="TreeGrafter"/>
</dbReference>
<keyword evidence="2 9" id="KW-0223">Dioxygenase</keyword>
<dbReference type="SUPFAM" id="SSF51197">
    <property type="entry name" value="Clavaminate synthase-like"/>
    <property type="match status" value="1"/>
</dbReference>